<organism evidence="1 2">
    <name type="scientific">Neorhizobium galegae bv. officinalis</name>
    <dbReference type="NCBI Taxonomy" id="323656"/>
    <lineage>
        <taxon>Bacteria</taxon>
        <taxon>Pseudomonadati</taxon>
        <taxon>Pseudomonadota</taxon>
        <taxon>Alphaproteobacteria</taxon>
        <taxon>Hyphomicrobiales</taxon>
        <taxon>Rhizobiaceae</taxon>
        <taxon>Rhizobium/Agrobacterium group</taxon>
        <taxon>Neorhizobium</taxon>
    </lineage>
</organism>
<dbReference type="RefSeq" id="WP_172745492.1">
    <property type="nucleotide sequence ID" value="NZ_CCRH01000003.1"/>
</dbReference>
<sequence>MIKGLFDEPVYAGSGRYLVQEVGCVHDALDHMEARSFDENDLIAKVTWQALSRCLEGQLPVSAARETFYRMLKKKGLLIEPERCQTTGGLNRPGFTGDRLV</sequence>
<name>A0A0T7FD62_NEOGA</name>
<dbReference type="Gene3D" id="6.10.250.730">
    <property type="match status" value="1"/>
</dbReference>
<evidence type="ECO:0008006" key="3">
    <source>
        <dbReference type="Google" id="ProtNLM"/>
    </source>
</evidence>
<dbReference type="EMBL" id="CCRH01000003">
    <property type="protein sequence ID" value="CDZ32869.1"/>
    <property type="molecule type" value="Genomic_DNA"/>
</dbReference>
<dbReference type="AlphaFoldDB" id="A0A0T7FD62"/>
<dbReference type="Proteomes" id="UP000046176">
    <property type="component" value="Unassembled WGS sequence"/>
</dbReference>
<proteinExistence type="predicted"/>
<accession>A0A0T7FD62</accession>
<gene>
    <name evidence="1" type="ORF">NGAL_HAMBI1145_15620</name>
</gene>
<reference evidence="1 2" key="1">
    <citation type="submission" date="2014-08" db="EMBL/GenBank/DDBJ databases">
        <authorList>
            <person name="Chen Y.-H."/>
        </authorList>
    </citation>
    <scope>NUCLEOTIDE SEQUENCE [LARGE SCALE GENOMIC DNA]</scope>
</reference>
<evidence type="ECO:0000313" key="1">
    <source>
        <dbReference type="EMBL" id="CDZ32869.1"/>
    </source>
</evidence>
<evidence type="ECO:0000313" key="2">
    <source>
        <dbReference type="Proteomes" id="UP000046176"/>
    </source>
</evidence>
<protein>
    <recommendedName>
        <fullName evidence="3">DUF982 domain-containing protein</fullName>
    </recommendedName>
</protein>